<name>A0ABV1WU07_9ACTN</name>
<dbReference type="EMBL" id="JBEPEK010000067">
    <property type="protein sequence ID" value="MER7180250.1"/>
    <property type="molecule type" value="Genomic_DNA"/>
</dbReference>
<dbReference type="InterPro" id="IPR036457">
    <property type="entry name" value="PPM-type-like_dom_sf"/>
</dbReference>
<reference evidence="4 5" key="1">
    <citation type="submission" date="2024-06" db="EMBL/GenBank/DDBJ databases">
        <title>The Natural Products Discovery Center: Release of the First 8490 Sequenced Strains for Exploring Actinobacteria Biosynthetic Diversity.</title>
        <authorList>
            <person name="Kalkreuter E."/>
            <person name="Kautsar S.A."/>
            <person name="Yang D."/>
            <person name="Bader C.D."/>
            <person name="Teijaro C.N."/>
            <person name="Fluegel L."/>
            <person name="Davis C.M."/>
            <person name="Simpson J.R."/>
            <person name="Lauterbach L."/>
            <person name="Steele A.D."/>
            <person name="Gui C."/>
            <person name="Meng S."/>
            <person name="Li G."/>
            <person name="Viehrig K."/>
            <person name="Ye F."/>
            <person name="Su P."/>
            <person name="Kiefer A.F."/>
            <person name="Nichols A."/>
            <person name="Cepeda A.J."/>
            <person name="Yan W."/>
            <person name="Fan B."/>
            <person name="Jiang Y."/>
            <person name="Adhikari A."/>
            <person name="Zheng C.-J."/>
            <person name="Schuster L."/>
            <person name="Cowan T.M."/>
            <person name="Smanski M.J."/>
            <person name="Chevrette M.G."/>
            <person name="De Carvalho L.P.S."/>
            <person name="Shen B."/>
        </authorList>
    </citation>
    <scope>NUCLEOTIDE SEQUENCE [LARGE SCALE GENOMIC DNA]</scope>
    <source>
        <strain evidence="4 5">NPDC000234</strain>
    </source>
</reference>
<dbReference type="PANTHER" id="PTHR43156">
    <property type="entry name" value="STAGE II SPORULATION PROTEIN E-RELATED"/>
    <property type="match status" value="1"/>
</dbReference>
<dbReference type="InterPro" id="IPR003594">
    <property type="entry name" value="HATPase_dom"/>
</dbReference>
<dbReference type="Gene3D" id="3.30.450.40">
    <property type="match status" value="2"/>
</dbReference>
<dbReference type="PROSITE" id="PS50112">
    <property type="entry name" value="PAS"/>
    <property type="match status" value="2"/>
</dbReference>
<evidence type="ECO:0000259" key="3">
    <source>
        <dbReference type="PROSITE" id="PS50113"/>
    </source>
</evidence>
<feature type="domain" description="PAS" evidence="2">
    <location>
        <begin position="285"/>
        <end position="330"/>
    </location>
</feature>
<accession>A0ABV1WU07</accession>
<dbReference type="Pfam" id="PF08447">
    <property type="entry name" value="PAS_3"/>
    <property type="match status" value="1"/>
</dbReference>
<evidence type="ECO:0000259" key="2">
    <source>
        <dbReference type="PROSITE" id="PS50112"/>
    </source>
</evidence>
<keyword evidence="5" id="KW-1185">Reference proteome</keyword>
<dbReference type="PROSITE" id="PS50113">
    <property type="entry name" value="PAC"/>
    <property type="match status" value="1"/>
</dbReference>
<dbReference type="Proteomes" id="UP001474181">
    <property type="component" value="Unassembled WGS sequence"/>
</dbReference>
<dbReference type="Pfam" id="PF08448">
    <property type="entry name" value="PAS_4"/>
    <property type="match status" value="1"/>
</dbReference>
<dbReference type="SUPFAM" id="SSF55781">
    <property type="entry name" value="GAF domain-like"/>
    <property type="match status" value="2"/>
</dbReference>
<dbReference type="SUPFAM" id="SSF81606">
    <property type="entry name" value="PP2C-like"/>
    <property type="match status" value="1"/>
</dbReference>
<organism evidence="4 5">
    <name type="scientific">Streptomyces hyaluromycini</name>
    <dbReference type="NCBI Taxonomy" id="1377993"/>
    <lineage>
        <taxon>Bacteria</taxon>
        <taxon>Bacillati</taxon>
        <taxon>Actinomycetota</taxon>
        <taxon>Actinomycetes</taxon>
        <taxon>Kitasatosporales</taxon>
        <taxon>Streptomycetaceae</taxon>
        <taxon>Streptomyces</taxon>
    </lineage>
</organism>
<evidence type="ECO:0000313" key="5">
    <source>
        <dbReference type="Proteomes" id="UP001474181"/>
    </source>
</evidence>
<feature type="domain" description="PAS" evidence="2">
    <location>
        <begin position="164"/>
        <end position="236"/>
    </location>
</feature>
<dbReference type="CDD" id="cd00130">
    <property type="entry name" value="PAS"/>
    <property type="match status" value="2"/>
</dbReference>
<dbReference type="InterPro" id="IPR036890">
    <property type="entry name" value="HATPase_C_sf"/>
</dbReference>
<dbReference type="InterPro" id="IPR001932">
    <property type="entry name" value="PPM-type_phosphatase-like_dom"/>
</dbReference>
<proteinExistence type="predicted"/>
<dbReference type="SMART" id="SM00091">
    <property type="entry name" value="PAS"/>
    <property type="match status" value="2"/>
</dbReference>
<dbReference type="InterPro" id="IPR052016">
    <property type="entry name" value="Bact_Sigma-Reg"/>
</dbReference>
<dbReference type="InterPro" id="IPR000700">
    <property type="entry name" value="PAS-assoc_C"/>
</dbReference>
<dbReference type="Pfam" id="PF13185">
    <property type="entry name" value="GAF_2"/>
    <property type="match status" value="2"/>
</dbReference>
<dbReference type="PANTHER" id="PTHR43156:SF2">
    <property type="entry name" value="STAGE II SPORULATION PROTEIN E"/>
    <property type="match status" value="1"/>
</dbReference>
<dbReference type="Pfam" id="PF07228">
    <property type="entry name" value="SpoIIE"/>
    <property type="match status" value="1"/>
</dbReference>
<dbReference type="InterPro" id="IPR000014">
    <property type="entry name" value="PAS"/>
</dbReference>
<dbReference type="SMART" id="SM00331">
    <property type="entry name" value="PP2C_SIG"/>
    <property type="match status" value="1"/>
</dbReference>
<protein>
    <submittedName>
        <fullName evidence="4">SpoIIE family protein phosphatase</fullName>
    </submittedName>
</protein>
<dbReference type="InterPro" id="IPR029016">
    <property type="entry name" value="GAF-like_dom_sf"/>
</dbReference>
<dbReference type="Pfam" id="PF13581">
    <property type="entry name" value="HATPase_c_2"/>
    <property type="match status" value="1"/>
</dbReference>
<comment type="caution">
    <text evidence="4">The sequence shown here is derived from an EMBL/GenBank/DDBJ whole genome shotgun (WGS) entry which is preliminary data.</text>
</comment>
<dbReference type="InterPro" id="IPR035965">
    <property type="entry name" value="PAS-like_dom_sf"/>
</dbReference>
<keyword evidence="1" id="KW-0378">Hydrolase</keyword>
<dbReference type="Gene3D" id="3.30.565.10">
    <property type="entry name" value="Histidine kinase-like ATPase, C-terminal domain"/>
    <property type="match status" value="1"/>
</dbReference>
<dbReference type="Gene3D" id="3.60.40.10">
    <property type="entry name" value="PPM-type phosphatase domain"/>
    <property type="match status" value="1"/>
</dbReference>
<dbReference type="Gene3D" id="3.30.450.20">
    <property type="entry name" value="PAS domain"/>
    <property type="match status" value="2"/>
</dbReference>
<dbReference type="InterPro" id="IPR003018">
    <property type="entry name" value="GAF"/>
</dbReference>
<feature type="domain" description="PAC" evidence="3">
    <location>
        <begin position="239"/>
        <end position="291"/>
    </location>
</feature>
<dbReference type="InterPro" id="IPR013655">
    <property type="entry name" value="PAS_fold_3"/>
</dbReference>
<dbReference type="InterPro" id="IPR013656">
    <property type="entry name" value="PAS_4"/>
</dbReference>
<gene>
    <name evidence="4" type="ORF">ABT404_12345</name>
</gene>
<dbReference type="SUPFAM" id="SSF55785">
    <property type="entry name" value="PYP-like sensor domain (PAS domain)"/>
    <property type="match status" value="2"/>
</dbReference>
<evidence type="ECO:0000313" key="4">
    <source>
        <dbReference type="EMBL" id="MER7180250.1"/>
    </source>
</evidence>
<dbReference type="CDD" id="cd16936">
    <property type="entry name" value="HATPase_RsbW-like"/>
    <property type="match status" value="1"/>
</dbReference>
<dbReference type="RefSeq" id="WP_350780152.1">
    <property type="nucleotide sequence ID" value="NZ_JBEPEK010000067.1"/>
</dbReference>
<sequence>MKARLGLLNAVDPGVTEQEVFRLALQHAVSELGALGGMVHFSGPMSALRLVSANGLPPALTRIWEIVAQEGATAPARAVRQGRSVWAPSDPDVPAESWPDTGTGMAAVPVFGGNHAVGALTVLAGDSGEPTGEQWDFLRAVTAWAEERMGQAPPPTRPPQRNWSSSRVREALEEVQVGSWEWVIQSGELYWDEASMALCGVEPADFVPRIETFMKVVHPDDLPWMLTEVEKSIRDRTLYQAEFRICRPDGTARWTLARAKVVRDDAGEPLRMIGGWWGIEESYSARDALARALRHMSDGFLALDDDWRIVFANLEAERTLGSFEDELLGRILWELPRLRQVRGLEERCRTAAAAAVPAGFDIRIPDTDRCYHLRLVPVPEGTTCYCADVTEIRRREAEREAAERAAAKRSARIMELTTDLARATTSQDVADTVARRVMQPFGAVGLVMQTIEGDRAYTVGSVGYPREFLDRLDGSLLREATPIWDSLLLDAPVFVSSVEEYTARYPGQADWPRETGKQSWAFLPLTAAGRVLGSCTISFDHPRRLTGEERTLLVAVSGLVAQALDRARLYDSVHARAQELQRGLLPRTLPVLPACTAAARYLPAGHDMEVGGDWYDVIPLSADQVALVIGDVMGHGLSEAATMGRLRTAVHTLADLELPPDEIMSRLNDIVSGLGEDSYATCLYAVYDPTTLICSFVCAGHPQLIVVQPDGNVHIPEPAPDPPLGAAEPPFETVRLTLSEGSLVVLYTDGLVESSGRDIDDGLVKLTALLRTAHTGGLDGVCDTLVGGLLPADQRDIDDDATLLVARVHALPADCIASWALPEDPQAAGEARRHVREQLAAWNLGDLTMSTELLASELVGNVVRHAKGPVRLRLLLSADLVCEVSDGSLTTPRIRRAMDTDEGGRGLQLVAALSQRWGTRYTQTGKVIWTEQALPPPGNCDAAEGHASSAPSACLT</sequence>
<evidence type="ECO:0000256" key="1">
    <source>
        <dbReference type="ARBA" id="ARBA00022801"/>
    </source>
</evidence>